<dbReference type="Proteomes" id="UP001213000">
    <property type="component" value="Unassembled WGS sequence"/>
</dbReference>
<reference evidence="1" key="1">
    <citation type="submission" date="2022-07" db="EMBL/GenBank/DDBJ databases">
        <title>Genome Sequence of Leucocoprinus birnbaumii.</title>
        <authorList>
            <person name="Buettner E."/>
        </authorList>
    </citation>
    <scope>NUCLEOTIDE SEQUENCE</scope>
    <source>
        <strain evidence="1">VT141</strain>
    </source>
</reference>
<sequence>MTAIDNLRVSGQIYHLRTTAKGGKIAKLPSKSRLSALHHILANHYDDVTVFLSTEFKAPFAQIVEYGKLYSDVPAHMYFYAQLADPEATATYLPPNDHRIQNELEGVNAAITLAWRLTQEIADSLVKAQGKVKDLLESLKFSAEWTDEVLYAETKEYGDSWSSDLLSDVFACLDELRESYTPIIDYFNLQEVHLRLMQERIFDDANSKLDSLHANMTIRGLSFPLPPVMPYPWAGVRRRGIRFVMMWRAFSESELFTNLDNACRQLADGMRSVSKLDSERRPRRVSDKVRGALHRVKSSLLISSEINAY</sequence>
<comment type="caution">
    <text evidence="1">The sequence shown here is derived from an EMBL/GenBank/DDBJ whole genome shotgun (WGS) entry which is preliminary data.</text>
</comment>
<protein>
    <submittedName>
        <fullName evidence="1">Uncharacterized protein</fullName>
    </submittedName>
</protein>
<keyword evidence="2" id="KW-1185">Reference proteome</keyword>
<dbReference type="AlphaFoldDB" id="A0AAD5VUJ3"/>
<evidence type="ECO:0000313" key="2">
    <source>
        <dbReference type="Proteomes" id="UP001213000"/>
    </source>
</evidence>
<organism evidence="1 2">
    <name type="scientific">Leucocoprinus birnbaumii</name>
    <dbReference type="NCBI Taxonomy" id="56174"/>
    <lineage>
        <taxon>Eukaryota</taxon>
        <taxon>Fungi</taxon>
        <taxon>Dikarya</taxon>
        <taxon>Basidiomycota</taxon>
        <taxon>Agaricomycotina</taxon>
        <taxon>Agaricomycetes</taxon>
        <taxon>Agaricomycetidae</taxon>
        <taxon>Agaricales</taxon>
        <taxon>Agaricineae</taxon>
        <taxon>Agaricaceae</taxon>
        <taxon>Leucocoprinus</taxon>
    </lineage>
</organism>
<gene>
    <name evidence="1" type="ORF">NP233_g5294</name>
</gene>
<name>A0AAD5VUJ3_9AGAR</name>
<evidence type="ECO:0000313" key="1">
    <source>
        <dbReference type="EMBL" id="KAJ3569078.1"/>
    </source>
</evidence>
<dbReference type="EMBL" id="JANIEX010000308">
    <property type="protein sequence ID" value="KAJ3569078.1"/>
    <property type="molecule type" value="Genomic_DNA"/>
</dbReference>
<accession>A0AAD5VUJ3</accession>
<proteinExistence type="predicted"/>